<dbReference type="Gramene" id="PHT89286">
    <property type="protein sequence ID" value="PHT89286"/>
    <property type="gene ID" value="T459_04399"/>
</dbReference>
<reference evidence="3 4" key="2">
    <citation type="journal article" date="2017" name="Genome Biol.">
        <title>New reference genome sequences of hot pepper reveal the massive evolution of plant disease-resistance genes by retroduplication.</title>
        <authorList>
            <person name="Kim S."/>
            <person name="Park J."/>
            <person name="Yeom S.I."/>
            <person name="Kim Y.M."/>
            <person name="Seo E."/>
            <person name="Kim K.T."/>
            <person name="Kim M.S."/>
            <person name="Lee J.M."/>
            <person name="Cheong K."/>
            <person name="Shin H.S."/>
            <person name="Kim S.B."/>
            <person name="Han K."/>
            <person name="Lee J."/>
            <person name="Park M."/>
            <person name="Lee H.A."/>
            <person name="Lee H.Y."/>
            <person name="Lee Y."/>
            <person name="Oh S."/>
            <person name="Lee J.H."/>
            <person name="Choi E."/>
            <person name="Choi E."/>
            <person name="Lee S.E."/>
            <person name="Jeon J."/>
            <person name="Kim H."/>
            <person name="Choi G."/>
            <person name="Song H."/>
            <person name="Lee J."/>
            <person name="Lee S.C."/>
            <person name="Kwon J.K."/>
            <person name="Lee H.Y."/>
            <person name="Koo N."/>
            <person name="Hong Y."/>
            <person name="Kim R.W."/>
            <person name="Kang W.H."/>
            <person name="Huh J.H."/>
            <person name="Kang B.C."/>
            <person name="Yang T.J."/>
            <person name="Lee Y.H."/>
            <person name="Bennetzen J.L."/>
            <person name="Choi D."/>
        </authorList>
    </citation>
    <scope>NUCLEOTIDE SEQUENCE [LARGE SCALE GENOMIC DNA]</scope>
    <source>
        <strain evidence="4">cv. CM334</strain>
    </source>
</reference>
<dbReference type="STRING" id="4072.A0A2G3A4W6"/>
<evidence type="ECO:0000313" key="4">
    <source>
        <dbReference type="Proteomes" id="UP000222542"/>
    </source>
</evidence>
<keyword evidence="2" id="KW-0436">Ligase</keyword>
<gene>
    <name evidence="3" type="ORF">T459_04399</name>
</gene>
<sequence>MREINPSDTYCFWKPEWDSLPSGERFIVKARQGEPHLCIEEVDVRDSITMKKVPTDGVTMVEVIFRGNTVMSGYLKDQKATEEAFRGGCFRVVILPSNILMATRSERSFER</sequence>
<comment type="similarity">
    <text evidence="1">Belongs to the ATP-dependent AMP-binding enzyme family.</text>
</comment>
<dbReference type="PANTHER" id="PTHR43859">
    <property type="entry name" value="ACYL-ACTIVATING ENZYME"/>
    <property type="match status" value="1"/>
</dbReference>
<dbReference type="EMBL" id="AYRZ02000002">
    <property type="protein sequence ID" value="PHT89286.1"/>
    <property type="molecule type" value="Genomic_DNA"/>
</dbReference>
<dbReference type="Gene3D" id="3.40.50.12780">
    <property type="entry name" value="N-terminal domain of ligase-like"/>
    <property type="match status" value="1"/>
</dbReference>
<dbReference type="Proteomes" id="UP000222542">
    <property type="component" value="Unassembled WGS sequence"/>
</dbReference>
<dbReference type="GO" id="GO:0016874">
    <property type="term" value="F:ligase activity"/>
    <property type="evidence" value="ECO:0007669"/>
    <property type="project" value="UniProtKB-KW"/>
</dbReference>
<name>A0A2G3A4W6_CAPAN</name>
<dbReference type="AlphaFoldDB" id="A0A2G3A4W6"/>
<evidence type="ECO:0000256" key="2">
    <source>
        <dbReference type="ARBA" id="ARBA00022598"/>
    </source>
</evidence>
<dbReference type="InterPro" id="IPR042099">
    <property type="entry name" value="ANL_N_sf"/>
</dbReference>
<dbReference type="PANTHER" id="PTHR43859:SF65">
    <property type="entry name" value="ACYL-ACTIVATING ENZYME 1, PEROXISOMAL-RELATED"/>
    <property type="match status" value="1"/>
</dbReference>
<proteinExistence type="inferred from homology"/>
<accession>A0A2G3A4W6</accession>
<evidence type="ECO:0000256" key="1">
    <source>
        <dbReference type="ARBA" id="ARBA00006432"/>
    </source>
</evidence>
<reference evidence="3 4" key="1">
    <citation type="journal article" date="2014" name="Nat. Genet.">
        <title>Genome sequence of the hot pepper provides insights into the evolution of pungency in Capsicum species.</title>
        <authorList>
            <person name="Kim S."/>
            <person name="Park M."/>
            <person name="Yeom S.I."/>
            <person name="Kim Y.M."/>
            <person name="Lee J.M."/>
            <person name="Lee H.A."/>
            <person name="Seo E."/>
            <person name="Choi J."/>
            <person name="Cheong K."/>
            <person name="Kim K.T."/>
            <person name="Jung K."/>
            <person name="Lee G.W."/>
            <person name="Oh S.K."/>
            <person name="Bae C."/>
            <person name="Kim S.B."/>
            <person name="Lee H.Y."/>
            <person name="Kim S.Y."/>
            <person name="Kim M.S."/>
            <person name="Kang B.C."/>
            <person name="Jo Y.D."/>
            <person name="Yang H.B."/>
            <person name="Jeong H.J."/>
            <person name="Kang W.H."/>
            <person name="Kwon J.K."/>
            <person name="Shin C."/>
            <person name="Lim J.Y."/>
            <person name="Park J.H."/>
            <person name="Huh J.H."/>
            <person name="Kim J.S."/>
            <person name="Kim B.D."/>
            <person name="Cohen O."/>
            <person name="Paran I."/>
            <person name="Suh M.C."/>
            <person name="Lee S.B."/>
            <person name="Kim Y.K."/>
            <person name="Shin Y."/>
            <person name="Noh S.J."/>
            <person name="Park J."/>
            <person name="Seo Y.S."/>
            <person name="Kwon S.Y."/>
            <person name="Kim H.A."/>
            <person name="Park J.M."/>
            <person name="Kim H.J."/>
            <person name="Choi S.B."/>
            <person name="Bosland P.W."/>
            <person name="Reeves G."/>
            <person name="Jo S.H."/>
            <person name="Lee B.W."/>
            <person name="Cho H.T."/>
            <person name="Choi H.S."/>
            <person name="Lee M.S."/>
            <person name="Yu Y."/>
            <person name="Do Choi Y."/>
            <person name="Park B.S."/>
            <person name="van Deynze A."/>
            <person name="Ashrafi H."/>
            <person name="Hill T."/>
            <person name="Kim W.T."/>
            <person name="Pai H.S."/>
            <person name="Ahn H.K."/>
            <person name="Yeam I."/>
            <person name="Giovannoni J.J."/>
            <person name="Rose J.K."/>
            <person name="Sorensen I."/>
            <person name="Lee S.J."/>
            <person name="Kim R.W."/>
            <person name="Choi I.Y."/>
            <person name="Choi B.S."/>
            <person name="Lim J.S."/>
            <person name="Lee Y.H."/>
            <person name="Choi D."/>
        </authorList>
    </citation>
    <scope>NUCLEOTIDE SEQUENCE [LARGE SCALE GENOMIC DNA]</scope>
    <source>
        <strain evidence="4">cv. CM334</strain>
    </source>
</reference>
<dbReference type="SUPFAM" id="SSF56801">
    <property type="entry name" value="Acetyl-CoA synthetase-like"/>
    <property type="match status" value="1"/>
</dbReference>
<dbReference type="OMA" id="LAIMHPN"/>
<keyword evidence="4" id="KW-1185">Reference proteome</keyword>
<evidence type="ECO:0000313" key="3">
    <source>
        <dbReference type="EMBL" id="PHT89286.1"/>
    </source>
</evidence>
<protein>
    <submittedName>
        <fullName evidence="3">Uncharacterized protein</fullName>
    </submittedName>
</protein>
<dbReference type="SMR" id="A0A2G3A4W6"/>
<comment type="caution">
    <text evidence="3">The sequence shown here is derived from an EMBL/GenBank/DDBJ whole genome shotgun (WGS) entry which is preliminary data.</text>
</comment>
<organism evidence="3 4">
    <name type="scientific">Capsicum annuum</name>
    <name type="common">Capsicum pepper</name>
    <dbReference type="NCBI Taxonomy" id="4072"/>
    <lineage>
        <taxon>Eukaryota</taxon>
        <taxon>Viridiplantae</taxon>
        <taxon>Streptophyta</taxon>
        <taxon>Embryophyta</taxon>
        <taxon>Tracheophyta</taxon>
        <taxon>Spermatophyta</taxon>
        <taxon>Magnoliopsida</taxon>
        <taxon>eudicotyledons</taxon>
        <taxon>Gunneridae</taxon>
        <taxon>Pentapetalae</taxon>
        <taxon>asterids</taxon>
        <taxon>lamiids</taxon>
        <taxon>Solanales</taxon>
        <taxon>Solanaceae</taxon>
        <taxon>Solanoideae</taxon>
        <taxon>Capsiceae</taxon>
        <taxon>Capsicum</taxon>
    </lineage>
</organism>